<sequence length="248" mass="26815">MKYLFATVLCAAAAAAVLTVPAQAQSQRQNNNGMQTGTRFQRSAETADPDQGRRMQKQVANCVFSRNREDVRTLLANSNFYNVDFAAAGMDSETLFEDLEVNYCIGRLMRGADNQTYHTYMQIQFATLRNLLAEEAYLQDFDGPPTIDSASVQDVAGRFGPGRVHSQVTTMAALADCMTYNAMDAAHEMLDSRPGSNDEAEAVAVLGPVLATCANTDEASLSIGTSLIRQIAADGLWSRSHYGSGSAS</sequence>
<evidence type="ECO:0000256" key="1">
    <source>
        <dbReference type="SAM" id="MobiDB-lite"/>
    </source>
</evidence>
<gene>
    <name evidence="3" type="ORF">GRI62_05560</name>
</gene>
<feature type="chain" id="PRO_5032592006" evidence="2">
    <location>
        <begin position="25"/>
        <end position="248"/>
    </location>
</feature>
<keyword evidence="4" id="KW-1185">Reference proteome</keyword>
<dbReference type="EMBL" id="WTYH01000001">
    <property type="protein sequence ID" value="MXO93072.1"/>
    <property type="molecule type" value="Genomic_DNA"/>
</dbReference>
<organism evidence="3 4">
    <name type="scientific">Aurantiacibacter arachoides</name>
    <dbReference type="NCBI Taxonomy" id="1850444"/>
    <lineage>
        <taxon>Bacteria</taxon>
        <taxon>Pseudomonadati</taxon>
        <taxon>Pseudomonadota</taxon>
        <taxon>Alphaproteobacteria</taxon>
        <taxon>Sphingomonadales</taxon>
        <taxon>Erythrobacteraceae</taxon>
        <taxon>Aurantiacibacter</taxon>
    </lineage>
</organism>
<feature type="region of interest" description="Disordered" evidence="1">
    <location>
        <begin position="24"/>
        <end position="54"/>
    </location>
</feature>
<protein>
    <submittedName>
        <fullName evidence="3">Uncharacterized protein</fullName>
    </submittedName>
</protein>
<keyword evidence="2" id="KW-0732">Signal</keyword>
<feature type="signal peptide" evidence="2">
    <location>
        <begin position="1"/>
        <end position="24"/>
    </location>
</feature>
<evidence type="ECO:0000313" key="3">
    <source>
        <dbReference type="EMBL" id="MXO93072.1"/>
    </source>
</evidence>
<dbReference type="OrthoDB" id="7428252at2"/>
<feature type="compositionally biased region" description="Polar residues" evidence="1">
    <location>
        <begin position="26"/>
        <end position="44"/>
    </location>
</feature>
<reference evidence="3 4" key="1">
    <citation type="submission" date="2019-12" db="EMBL/GenBank/DDBJ databases">
        <title>Genomic-based taxomic classification of the family Erythrobacteraceae.</title>
        <authorList>
            <person name="Xu L."/>
        </authorList>
    </citation>
    <scope>NUCLEOTIDE SEQUENCE [LARGE SCALE GENOMIC DNA]</scope>
    <source>
        <strain evidence="3 4">RC4-10-4</strain>
    </source>
</reference>
<comment type="caution">
    <text evidence="3">The sequence shown here is derived from an EMBL/GenBank/DDBJ whole genome shotgun (WGS) entry which is preliminary data.</text>
</comment>
<name>A0A845A0S1_9SPHN</name>
<evidence type="ECO:0000256" key="2">
    <source>
        <dbReference type="SAM" id="SignalP"/>
    </source>
</evidence>
<evidence type="ECO:0000313" key="4">
    <source>
        <dbReference type="Proteomes" id="UP000460626"/>
    </source>
</evidence>
<accession>A0A845A0S1</accession>
<dbReference type="AlphaFoldDB" id="A0A845A0S1"/>
<dbReference type="Proteomes" id="UP000460626">
    <property type="component" value="Unassembled WGS sequence"/>
</dbReference>
<proteinExistence type="predicted"/>
<dbReference type="RefSeq" id="WP_131452379.1">
    <property type="nucleotide sequence ID" value="NZ_BMJK01000001.1"/>
</dbReference>